<keyword evidence="2" id="KW-0238">DNA-binding</keyword>
<dbReference type="RefSeq" id="WP_115878764.1">
    <property type="nucleotide sequence ID" value="NZ_QTTQ01000009.1"/>
</dbReference>
<evidence type="ECO:0000259" key="1">
    <source>
        <dbReference type="Pfam" id="PF03551"/>
    </source>
</evidence>
<dbReference type="Proteomes" id="UP000256429">
    <property type="component" value="Unassembled WGS sequence"/>
</dbReference>
<protein>
    <submittedName>
        <fullName evidence="2">DNA-binding PadR family transcriptional regulator</fullName>
    </submittedName>
</protein>
<dbReference type="InterPro" id="IPR036390">
    <property type="entry name" value="WH_DNA-bd_sf"/>
</dbReference>
<dbReference type="GO" id="GO:0003677">
    <property type="term" value="F:DNA binding"/>
    <property type="evidence" value="ECO:0007669"/>
    <property type="project" value="UniProtKB-KW"/>
</dbReference>
<name>A0A3D9S4J1_9FLAO</name>
<proteinExistence type="predicted"/>
<keyword evidence="3" id="KW-1185">Reference proteome</keyword>
<dbReference type="Gene3D" id="1.10.10.10">
    <property type="entry name" value="Winged helix-like DNA-binding domain superfamily/Winged helix DNA-binding domain"/>
    <property type="match status" value="1"/>
</dbReference>
<dbReference type="SUPFAM" id="SSF46785">
    <property type="entry name" value="Winged helix' DNA-binding domain"/>
    <property type="match status" value="1"/>
</dbReference>
<dbReference type="Pfam" id="PF03551">
    <property type="entry name" value="PadR"/>
    <property type="match status" value="1"/>
</dbReference>
<gene>
    <name evidence="2" type="ORF">BX611_1060</name>
</gene>
<dbReference type="InterPro" id="IPR005149">
    <property type="entry name" value="Tscrpt_reg_PadR_N"/>
</dbReference>
<dbReference type="PANTHER" id="PTHR43252:SF6">
    <property type="entry name" value="NEGATIVE TRANSCRIPTION REGULATOR PADR"/>
    <property type="match status" value="1"/>
</dbReference>
<accession>A0A3D9S4J1</accession>
<dbReference type="EMBL" id="QTTQ01000009">
    <property type="protein sequence ID" value="REE83765.1"/>
    <property type="molecule type" value="Genomic_DNA"/>
</dbReference>
<feature type="domain" description="Transcription regulator PadR N-terminal" evidence="1">
    <location>
        <begin position="12"/>
        <end position="77"/>
    </location>
</feature>
<dbReference type="PANTHER" id="PTHR43252">
    <property type="entry name" value="TRANSCRIPTIONAL REGULATOR YQJI"/>
    <property type="match status" value="1"/>
</dbReference>
<comment type="caution">
    <text evidence="2">The sequence shown here is derived from an EMBL/GenBank/DDBJ whole genome shotgun (WGS) entry which is preliminary data.</text>
</comment>
<sequence>MNIKPTVLDFAILGLIQDNSLSGYAIRKMFEETALGSYSSSPGTIYPALKRLQKGGLVEKISQIDSAKSSFKITQQGLLILKSWFLKPIEKVDVEKKINELLLRFGFMESLIDKQQRIHFLISFQEELIKYISELETYYKSEGFKMPLHGKLAFQYGIESNKTTLKWCKKSILQLT</sequence>
<dbReference type="InterPro" id="IPR036388">
    <property type="entry name" value="WH-like_DNA-bd_sf"/>
</dbReference>
<dbReference type="OrthoDB" id="9791785at2"/>
<organism evidence="2 3">
    <name type="scientific">Lutibacter oceani</name>
    <dbReference type="NCBI Taxonomy" id="1853311"/>
    <lineage>
        <taxon>Bacteria</taxon>
        <taxon>Pseudomonadati</taxon>
        <taxon>Bacteroidota</taxon>
        <taxon>Flavobacteriia</taxon>
        <taxon>Flavobacteriales</taxon>
        <taxon>Flavobacteriaceae</taxon>
        <taxon>Lutibacter</taxon>
    </lineage>
</organism>
<evidence type="ECO:0000313" key="2">
    <source>
        <dbReference type="EMBL" id="REE83765.1"/>
    </source>
</evidence>
<evidence type="ECO:0000313" key="3">
    <source>
        <dbReference type="Proteomes" id="UP000256429"/>
    </source>
</evidence>
<dbReference type="AlphaFoldDB" id="A0A3D9S4J1"/>
<reference evidence="2 3" key="1">
    <citation type="submission" date="2018-08" db="EMBL/GenBank/DDBJ databases">
        <title>Genomic Encyclopedia of Type Strains, Phase III (KMG-III): the genomes of soil and plant-associated and newly described type strains.</title>
        <authorList>
            <person name="Whitman W."/>
        </authorList>
    </citation>
    <scope>NUCLEOTIDE SEQUENCE [LARGE SCALE GENOMIC DNA]</scope>
    <source>
        <strain evidence="2 3">325-5</strain>
    </source>
</reference>